<dbReference type="AlphaFoldDB" id="Q7XK28"/>
<organism evidence="3 4">
    <name type="scientific">Oryza sativa subsp. japonica</name>
    <name type="common">Rice</name>
    <dbReference type="NCBI Taxonomy" id="39947"/>
    <lineage>
        <taxon>Eukaryota</taxon>
        <taxon>Viridiplantae</taxon>
        <taxon>Streptophyta</taxon>
        <taxon>Embryophyta</taxon>
        <taxon>Tracheophyta</taxon>
        <taxon>Spermatophyta</taxon>
        <taxon>Magnoliopsida</taxon>
        <taxon>Liliopsida</taxon>
        <taxon>Poales</taxon>
        <taxon>Poaceae</taxon>
        <taxon>BOP clade</taxon>
        <taxon>Oryzoideae</taxon>
        <taxon>Oryzeae</taxon>
        <taxon>Oryzinae</taxon>
        <taxon>Oryza</taxon>
        <taxon>Oryza sativa</taxon>
    </lineage>
</organism>
<dbReference type="InterPro" id="IPR000095">
    <property type="entry name" value="CRIB_dom"/>
</dbReference>
<dbReference type="EMBL" id="AL606595">
    <property type="protein sequence ID" value="CAE05875.3"/>
    <property type="molecule type" value="Genomic_DNA"/>
</dbReference>
<dbReference type="Proteomes" id="UP000000763">
    <property type="component" value="Chromosome 4"/>
</dbReference>
<name>Q7XK28_ORYSJ</name>
<evidence type="ECO:0000313" key="4">
    <source>
        <dbReference type="Proteomes" id="UP000000763"/>
    </source>
</evidence>
<feature type="region of interest" description="Disordered" evidence="1">
    <location>
        <begin position="417"/>
        <end position="454"/>
    </location>
</feature>
<sequence>MKKQGDASPVMGLWAYNFVWDPGPSGTQVGNRVDLHQQDQQPTESYLNSPKDRANNSLEFLSGTQGTSGGIRAFVARLRKEIGAAHAKRGYFHLRQQMVGDPHGAYKEAQKIHHEEKSNMIEMPSLSLMKEEEKTDAPTLSKEGIKDKLNCADITQGERASDESHLSTIHANLEQILVETTSDLPLSQVDLLVVPCDKEELCDNASLISMPQLVNEHAISSVPLCANFKHVVHIANDVEERKLITSLNTLGYVQFDDFCELDNLEEKLFAKYDLPCPTNAIFNIFGEYNDRGIYLVHRVFIFSDLEKHVIVNHTTSSFSSFDWMKQVILNELCEEHHMKKLRTIFHEEGEDDVTMATTDTTVAHIMDEQENIKIKSSMCWNPIRPPATLLTSNSRQIYIRPPFSSREYLMESSRSPLSNGSSLIAKFHPSHPSPGWGAPHMGLGPKRSYKPKGP</sequence>
<gene>
    <name evidence="3" type="primary">OSJNBa0044K18.17</name>
</gene>
<accession>Q7XK28</accession>
<feature type="domain" description="CRIB" evidence="2">
    <location>
        <begin position="220"/>
        <end position="235"/>
    </location>
</feature>
<dbReference type="PROSITE" id="PS50108">
    <property type="entry name" value="CRIB"/>
    <property type="match status" value="1"/>
</dbReference>
<protein>
    <submittedName>
        <fullName evidence="3">OSJNBa0044K18.17 protein</fullName>
    </submittedName>
</protein>
<proteinExistence type="predicted"/>
<evidence type="ECO:0000259" key="2">
    <source>
        <dbReference type="PROSITE" id="PS50108"/>
    </source>
</evidence>
<reference evidence="4" key="2">
    <citation type="journal article" date="2008" name="Nucleic Acids Res.">
        <title>The rice annotation project database (RAP-DB): 2008 update.</title>
        <authorList>
            <consortium name="The rice annotation project (RAP)"/>
        </authorList>
    </citation>
    <scope>GENOME REANNOTATION</scope>
    <source>
        <strain evidence="4">cv. Nipponbare</strain>
    </source>
</reference>
<evidence type="ECO:0000256" key="1">
    <source>
        <dbReference type="SAM" id="MobiDB-lite"/>
    </source>
</evidence>
<evidence type="ECO:0000313" key="3">
    <source>
        <dbReference type="EMBL" id="CAE05875.3"/>
    </source>
</evidence>
<reference evidence="4" key="1">
    <citation type="journal article" date="2005" name="Nature">
        <title>The map-based sequence of the rice genome.</title>
        <authorList>
            <consortium name="International rice genome sequencing project (IRGSP)"/>
            <person name="Matsumoto T."/>
            <person name="Wu J."/>
            <person name="Kanamori H."/>
            <person name="Katayose Y."/>
            <person name="Fujisawa M."/>
            <person name="Namiki N."/>
            <person name="Mizuno H."/>
            <person name="Yamamoto K."/>
            <person name="Antonio B.A."/>
            <person name="Baba T."/>
            <person name="Sakata K."/>
            <person name="Nagamura Y."/>
            <person name="Aoki H."/>
            <person name="Arikawa K."/>
            <person name="Arita K."/>
            <person name="Bito T."/>
            <person name="Chiden Y."/>
            <person name="Fujitsuka N."/>
            <person name="Fukunaka R."/>
            <person name="Hamada M."/>
            <person name="Harada C."/>
            <person name="Hayashi A."/>
            <person name="Hijishita S."/>
            <person name="Honda M."/>
            <person name="Hosokawa S."/>
            <person name="Ichikawa Y."/>
            <person name="Idonuma A."/>
            <person name="Iijima M."/>
            <person name="Ikeda M."/>
            <person name="Ikeno M."/>
            <person name="Ito K."/>
            <person name="Ito S."/>
            <person name="Ito T."/>
            <person name="Ito Y."/>
            <person name="Ito Y."/>
            <person name="Iwabuchi A."/>
            <person name="Kamiya K."/>
            <person name="Karasawa W."/>
            <person name="Kurita K."/>
            <person name="Katagiri S."/>
            <person name="Kikuta A."/>
            <person name="Kobayashi H."/>
            <person name="Kobayashi N."/>
            <person name="Machita K."/>
            <person name="Maehara T."/>
            <person name="Masukawa M."/>
            <person name="Mizubayashi T."/>
            <person name="Mukai Y."/>
            <person name="Nagasaki H."/>
            <person name="Nagata Y."/>
            <person name="Naito S."/>
            <person name="Nakashima M."/>
            <person name="Nakama Y."/>
            <person name="Nakamichi Y."/>
            <person name="Nakamura M."/>
            <person name="Meguro A."/>
            <person name="Negishi M."/>
            <person name="Ohta I."/>
            <person name="Ohta T."/>
            <person name="Okamoto M."/>
            <person name="Ono N."/>
            <person name="Saji S."/>
            <person name="Sakaguchi M."/>
            <person name="Sakai K."/>
            <person name="Shibata M."/>
            <person name="Shimokawa T."/>
            <person name="Song J."/>
            <person name="Takazaki Y."/>
            <person name="Terasawa K."/>
            <person name="Tsugane M."/>
            <person name="Tsuji K."/>
            <person name="Ueda S."/>
            <person name="Waki K."/>
            <person name="Yamagata H."/>
            <person name="Yamamoto M."/>
            <person name="Yamamoto S."/>
            <person name="Yamane H."/>
            <person name="Yoshiki S."/>
            <person name="Yoshihara R."/>
            <person name="Yukawa K."/>
            <person name="Zhong H."/>
            <person name="Yano M."/>
            <person name="Yuan Q."/>
            <person name="Ouyang S."/>
            <person name="Liu J."/>
            <person name="Jones K.M."/>
            <person name="Gansberger K."/>
            <person name="Moffat K."/>
            <person name="Hill J."/>
            <person name="Bera J."/>
            <person name="Fadrosh D."/>
            <person name="Jin S."/>
            <person name="Johri S."/>
            <person name="Kim M."/>
            <person name="Overton L."/>
            <person name="Reardon M."/>
            <person name="Tsitrin T."/>
            <person name="Vuong H."/>
            <person name="Weaver B."/>
            <person name="Ciecko A."/>
            <person name="Tallon L."/>
            <person name="Jackson J."/>
            <person name="Pai G."/>
            <person name="Aken S.V."/>
            <person name="Utterback T."/>
            <person name="Reidmuller S."/>
            <person name="Feldblyum T."/>
            <person name="Hsiao J."/>
            <person name="Zismann V."/>
            <person name="Iobst S."/>
            <person name="de Vazeille A.R."/>
            <person name="Buell C.R."/>
            <person name="Ying K."/>
            <person name="Li Y."/>
            <person name="Lu T."/>
            <person name="Huang Y."/>
            <person name="Zhao Q."/>
            <person name="Feng Q."/>
            <person name="Zhang L."/>
            <person name="Zhu J."/>
            <person name="Weng Q."/>
            <person name="Mu J."/>
            <person name="Lu Y."/>
            <person name="Fan D."/>
            <person name="Liu Y."/>
            <person name="Guan J."/>
            <person name="Zhang Y."/>
            <person name="Yu S."/>
            <person name="Liu X."/>
            <person name="Zhang Y."/>
            <person name="Hong G."/>
            <person name="Han B."/>
            <person name="Choisne N."/>
            <person name="Demange N."/>
            <person name="Orjeda G."/>
            <person name="Samain S."/>
            <person name="Cattolico L."/>
            <person name="Pelletier E."/>
            <person name="Couloux A."/>
            <person name="Segurens B."/>
            <person name="Wincker P."/>
            <person name="D'Hont A."/>
            <person name="Scarpelli C."/>
            <person name="Weissenbach J."/>
            <person name="Salanoubat M."/>
            <person name="Quetier F."/>
            <person name="Yu Y."/>
            <person name="Kim H.R."/>
            <person name="Rambo T."/>
            <person name="Currie J."/>
            <person name="Collura K."/>
            <person name="Luo M."/>
            <person name="Yang T."/>
            <person name="Ammiraju J.S.S."/>
            <person name="Engler F."/>
            <person name="Soderlund C."/>
            <person name="Wing R.A."/>
            <person name="Palmer L.E."/>
            <person name="de la Bastide M."/>
            <person name="Spiegel L."/>
            <person name="Nascimento L."/>
            <person name="Zutavern T."/>
            <person name="O'Shaughnessy A."/>
            <person name="Dike S."/>
            <person name="Dedhia N."/>
            <person name="Preston R."/>
            <person name="Balija V."/>
            <person name="McCombie W.R."/>
            <person name="Chow T."/>
            <person name="Chen H."/>
            <person name="Chung M."/>
            <person name="Chen C."/>
            <person name="Shaw J."/>
            <person name="Wu H."/>
            <person name="Hsiao K."/>
            <person name="Chao Y."/>
            <person name="Chu M."/>
            <person name="Cheng C."/>
            <person name="Hour A."/>
            <person name="Lee P."/>
            <person name="Lin S."/>
            <person name="Lin Y."/>
            <person name="Liou J."/>
            <person name="Liu S."/>
            <person name="Hsing Y."/>
            <person name="Raghuvanshi S."/>
            <person name="Mohanty A."/>
            <person name="Bharti A.K."/>
            <person name="Gaur A."/>
            <person name="Gupta V."/>
            <person name="Kumar D."/>
            <person name="Ravi V."/>
            <person name="Vij S."/>
            <person name="Kapur A."/>
            <person name="Khurana P."/>
            <person name="Khurana P."/>
            <person name="Khurana J.P."/>
            <person name="Tyagi A.K."/>
            <person name="Gaikwad K."/>
            <person name="Singh A."/>
            <person name="Dalal V."/>
            <person name="Srivastava S."/>
            <person name="Dixit A."/>
            <person name="Pal A.K."/>
            <person name="Ghazi I.A."/>
            <person name="Yadav M."/>
            <person name="Pandit A."/>
            <person name="Bhargava A."/>
            <person name="Sureshbabu K."/>
            <person name="Batra K."/>
            <person name="Sharma T.R."/>
            <person name="Mohapatra T."/>
            <person name="Singh N.K."/>
            <person name="Messing J."/>
            <person name="Nelson A.B."/>
            <person name="Fuks G."/>
            <person name="Kavchok S."/>
            <person name="Keizer G."/>
            <person name="Linton E."/>
            <person name="Llaca V."/>
            <person name="Song R."/>
            <person name="Tanyolac B."/>
            <person name="Young S."/>
            <person name="Ho-Il K."/>
            <person name="Hahn J.H."/>
            <person name="Sangsakoo G."/>
            <person name="Vanavichit A."/>
            <person name="de Mattos Luiz.A.T."/>
            <person name="Zimmer P.D."/>
            <person name="Malone G."/>
            <person name="Dellagostin O."/>
            <person name="de Oliveira A.C."/>
            <person name="Bevan M."/>
            <person name="Bancroft I."/>
            <person name="Minx P."/>
            <person name="Cordum H."/>
            <person name="Wilson R."/>
            <person name="Cheng Z."/>
            <person name="Jin W."/>
            <person name="Jiang J."/>
            <person name="Leong S.A."/>
            <person name="Iwama H."/>
            <person name="Gojobori T."/>
            <person name="Itoh T."/>
            <person name="Niimura Y."/>
            <person name="Fujii Y."/>
            <person name="Habara T."/>
            <person name="Sakai H."/>
            <person name="Sato Y."/>
            <person name="Wilson G."/>
            <person name="Kumar K."/>
            <person name="McCouch S."/>
            <person name="Juretic N."/>
            <person name="Hoen D."/>
            <person name="Wright S."/>
            <person name="Bruskiewich R."/>
            <person name="Bureau T."/>
            <person name="Miyao A."/>
            <person name="Hirochika H."/>
            <person name="Nishikawa T."/>
            <person name="Kadowaki K."/>
            <person name="Sugiura M."/>
            <person name="Burr B."/>
            <person name="Sasaki T."/>
        </authorList>
    </citation>
    <scope>NUCLEOTIDE SEQUENCE [LARGE SCALE GENOMIC DNA]</scope>
    <source>
        <strain evidence="4">cv. Nipponbare</strain>
    </source>
</reference>